<comment type="caution">
    <text evidence="12">The sequence shown here is derived from an EMBL/GenBank/DDBJ whole genome shotgun (WGS) entry which is preliminary data.</text>
</comment>
<comment type="subcellular location">
    <subcellularLocation>
        <location evidence="1 11">Endoplasmic reticulum membrane</location>
        <topology evidence="1 11">Multi-pass membrane protein</topology>
    </subcellularLocation>
</comment>
<keyword evidence="9 11" id="KW-1133">Transmembrane helix</keyword>
<dbReference type="GO" id="GO:0006506">
    <property type="term" value="P:GPI anchor biosynthetic process"/>
    <property type="evidence" value="ECO:0007669"/>
    <property type="project" value="UniProtKB-UniPathway"/>
</dbReference>
<evidence type="ECO:0000256" key="1">
    <source>
        <dbReference type="ARBA" id="ARBA00004477"/>
    </source>
</evidence>
<dbReference type="EC" id="2.4.1.-" evidence="11"/>
<evidence type="ECO:0000256" key="2">
    <source>
        <dbReference type="ARBA" id="ARBA00004687"/>
    </source>
</evidence>
<comment type="caution">
    <text evidence="11">Lacks conserved residue(s) required for the propagation of feature annotation.</text>
</comment>
<proteinExistence type="inferred from homology"/>
<evidence type="ECO:0000256" key="6">
    <source>
        <dbReference type="ARBA" id="ARBA00022679"/>
    </source>
</evidence>
<dbReference type="EMBL" id="JACASE010000001">
    <property type="protein sequence ID" value="KAF6507208.1"/>
    <property type="molecule type" value="Genomic_DNA"/>
</dbReference>
<keyword evidence="5 11" id="KW-0328">Glycosyltransferase</keyword>
<dbReference type="PANTHER" id="PTHR12468:SF2">
    <property type="entry name" value="GPI MANNOSYLTRANSFERASE 2"/>
    <property type="match status" value="1"/>
</dbReference>
<dbReference type="InterPro" id="IPR007315">
    <property type="entry name" value="PIG-V/Gpi18"/>
</dbReference>
<protein>
    <recommendedName>
        <fullName evidence="11">GPI mannosyltransferase 2</fullName>
        <ecNumber evidence="11">2.4.1.-</ecNumber>
    </recommendedName>
</protein>
<keyword evidence="8 11" id="KW-0256">Endoplasmic reticulum</keyword>
<dbReference type="PANTHER" id="PTHR12468">
    <property type="entry name" value="GPI MANNOSYLTRANSFERASE 2"/>
    <property type="match status" value="1"/>
</dbReference>
<feature type="transmembrane region" description="Helical" evidence="11">
    <location>
        <begin position="298"/>
        <end position="320"/>
    </location>
</feature>
<evidence type="ECO:0000256" key="4">
    <source>
        <dbReference type="ARBA" id="ARBA00022502"/>
    </source>
</evidence>
<evidence type="ECO:0000256" key="10">
    <source>
        <dbReference type="ARBA" id="ARBA00023136"/>
    </source>
</evidence>
<dbReference type="GO" id="GO:0031501">
    <property type="term" value="C:mannosyltransferase complex"/>
    <property type="evidence" value="ECO:0007669"/>
    <property type="project" value="TreeGrafter"/>
</dbReference>
<keyword evidence="4 11" id="KW-0337">GPI-anchor biosynthesis</keyword>
<dbReference type="GO" id="GO:0005789">
    <property type="term" value="C:endoplasmic reticulum membrane"/>
    <property type="evidence" value="ECO:0007669"/>
    <property type="project" value="UniProtKB-SubCell"/>
</dbReference>
<name>A0A7J8KEG7_ROUAE</name>
<dbReference type="Proteomes" id="UP000593571">
    <property type="component" value="Unassembled WGS sequence"/>
</dbReference>
<keyword evidence="13" id="KW-1185">Reference proteome</keyword>
<evidence type="ECO:0000313" key="13">
    <source>
        <dbReference type="Proteomes" id="UP000593571"/>
    </source>
</evidence>
<dbReference type="UniPathway" id="UPA00196"/>
<comment type="similarity">
    <text evidence="3 11">Belongs to the PIGV family.</text>
</comment>
<keyword evidence="7 11" id="KW-0812">Transmembrane</keyword>
<evidence type="ECO:0000256" key="8">
    <source>
        <dbReference type="ARBA" id="ARBA00022824"/>
    </source>
</evidence>
<evidence type="ECO:0000256" key="11">
    <source>
        <dbReference type="RuleBase" id="RU363112"/>
    </source>
</evidence>
<dbReference type="GO" id="GO:0004376">
    <property type="term" value="F:GPI mannosyltransferase activity"/>
    <property type="evidence" value="ECO:0007669"/>
    <property type="project" value="InterPro"/>
</dbReference>
<reference evidence="12 13" key="1">
    <citation type="journal article" date="2020" name="Nature">
        <title>Six reference-quality genomes reveal evolution of bat adaptations.</title>
        <authorList>
            <person name="Jebb D."/>
            <person name="Huang Z."/>
            <person name="Pippel M."/>
            <person name="Hughes G.M."/>
            <person name="Lavrichenko K."/>
            <person name="Devanna P."/>
            <person name="Winkler S."/>
            <person name="Jermiin L.S."/>
            <person name="Skirmuntt E.C."/>
            <person name="Katzourakis A."/>
            <person name="Burkitt-Gray L."/>
            <person name="Ray D.A."/>
            <person name="Sullivan K.A.M."/>
            <person name="Roscito J.G."/>
            <person name="Kirilenko B.M."/>
            <person name="Davalos L.M."/>
            <person name="Corthals A.P."/>
            <person name="Power M.L."/>
            <person name="Jones G."/>
            <person name="Ransome R.D."/>
            <person name="Dechmann D.K.N."/>
            <person name="Locatelli A.G."/>
            <person name="Puechmaille S.J."/>
            <person name="Fedrigo O."/>
            <person name="Jarvis E.D."/>
            <person name="Hiller M."/>
            <person name="Vernes S.C."/>
            <person name="Myers E.W."/>
            <person name="Teeling E.C."/>
        </authorList>
    </citation>
    <scope>NUCLEOTIDE SEQUENCE [LARGE SCALE GENOMIC DNA]</scope>
    <source>
        <strain evidence="12">MRouAeg1</strain>
        <tissue evidence="12">Muscle</tissue>
    </source>
</reference>
<evidence type="ECO:0000256" key="7">
    <source>
        <dbReference type="ARBA" id="ARBA00022692"/>
    </source>
</evidence>
<evidence type="ECO:0000313" key="12">
    <source>
        <dbReference type="EMBL" id="KAF6507208.1"/>
    </source>
</evidence>
<dbReference type="AlphaFoldDB" id="A0A7J8KEG7"/>
<feature type="transmembrane region" description="Helical" evidence="11">
    <location>
        <begin position="153"/>
        <end position="177"/>
    </location>
</feature>
<evidence type="ECO:0000256" key="3">
    <source>
        <dbReference type="ARBA" id="ARBA00008698"/>
    </source>
</evidence>
<evidence type="ECO:0000256" key="5">
    <source>
        <dbReference type="ARBA" id="ARBA00022676"/>
    </source>
</evidence>
<accession>A0A7J8KEG7</accession>
<keyword evidence="6 11" id="KW-0808">Transferase</keyword>
<sequence>MPSSQITMQKPSLLLASPPRALWTNSWKVSWVACPTGMLNTSCSLLSMATFALHDLGCLVLHCRRQAFYGALLFCLSPANVFLAAGYSEALFALLTFSAMGQLERGRSWTSGLLFALATGVRSNGLVSVGFLVHSQCQGFFSSLMALNPLKQLLKLMGSTFLSVFALGLPFVLFQYYAYTQFCLPGSAHPIPKPLLQLAVDKGYRIADGNKPPWCSWELPLIYSYIQDNYWNVGFLRYYEFKQVPNFLLAAPVAILVIWATWTYVTTHPWLCLTLGMRRSKKSETLEKPEPGFLSPQVFVYLVHAAVLLLFGGLCMHVQVLTRFLGSSTPIVYWFPAHLLQDQEPLLRSLETMPWTPLAGDSPPGQKVSRNSIMGLLYNWKTCSLVTRCILGYFLTYWLLGLLLHCNFLPWT</sequence>
<evidence type="ECO:0000256" key="9">
    <source>
        <dbReference type="ARBA" id="ARBA00022989"/>
    </source>
</evidence>
<keyword evidence="10 11" id="KW-0472">Membrane</keyword>
<dbReference type="GO" id="GO:0000009">
    <property type="term" value="F:alpha-1,6-mannosyltransferase activity"/>
    <property type="evidence" value="ECO:0007669"/>
    <property type="project" value="InterPro"/>
</dbReference>
<dbReference type="Pfam" id="PF04188">
    <property type="entry name" value="Mannosyl_trans2"/>
    <property type="match status" value="1"/>
</dbReference>
<comment type="function">
    <text evidence="11">Mannosyltransferase involved in glycosylphosphatidylinositol-anchor biosynthesis.</text>
</comment>
<feature type="transmembrane region" description="Helical" evidence="11">
    <location>
        <begin position="67"/>
        <end position="88"/>
    </location>
</feature>
<comment type="pathway">
    <text evidence="2 11">Glycolipid biosynthesis; glycosylphosphatidylinositol-anchor biosynthesis.</text>
</comment>
<feature type="transmembrane region" description="Helical" evidence="11">
    <location>
        <begin position="390"/>
        <end position="409"/>
    </location>
</feature>
<gene>
    <name evidence="12" type="ORF">HJG63_015308</name>
</gene>
<feature type="transmembrane region" description="Helical" evidence="11">
    <location>
        <begin position="247"/>
        <end position="277"/>
    </location>
</feature>
<organism evidence="12 13">
    <name type="scientific">Rousettus aegyptiacus</name>
    <name type="common">Egyptian fruit bat</name>
    <name type="synonym">Pteropus aegyptiacus</name>
    <dbReference type="NCBI Taxonomy" id="9407"/>
    <lineage>
        <taxon>Eukaryota</taxon>
        <taxon>Metazoa</taxon>
        <taxon>Chordata</taxon>
        <taxon>Craniata</taxon>
        <taxon>Vertebrata</taxon>
        <taxon>Euteleostomi</taxon>
        <taxon>Mammalia</taxon>
        <taxon>Eutheria</taxon>
        <taxon>Laurasiatheria</taxon>
        <taxon>Chiroptera</taxon>
        <taxon>Yinpterochiroptera</taxon>
        <taxon>Pteropodoidea</taxon>
        <taxon>Pteropodidae</taxon>
        <taxon>Rousettinae</taxon>
        <taxon>Rousettus</taxon>
    </lineage>
</organism>